<dbReference type="HOGENOM" id="CLU_045736_2_1_1"/>
<dbReference type="Pfam" id="PF08277">
    <property type="entry name" value="PAN_3"/>
    <property type="match status" value="1"/>
</dbReference>
<dbReference type="OrthoDB" id="406096at2759"/>
<dbReference type="InterPro" id="IPR006583">
    <property type="entry name" value="PAN-3_domain"/>
</dbReference>
<dbReference type="FunCoup" id="E3M1L8">
    <property type="interactions" value="5"/>
</dbReference>
<dbReference type="eggNOG" id="KOG4297">
    <property type="taxonomic scope" value="Eukaryota"/>
</dbReference>
<dbReference type="InterPro" id="IPR001304">
    <property type="entry name" value="C-type_lectin-like"/>
</dbReference>
<dbReference type="EMBL" id="DS268421">
    <property type="protein sequence ID" value="EFO89013.1"/>
    <property type="molecule type" value="Genomic_DNA"/>
</dbReference>
<evidence type="ECO:0000313" key="1">
    <source>
        <dbReference type="EMBL" id="EFO89013.1"/>
    </source>
</evidence>
<sequence length="291" mass="32734">MVLFQGNVDSNKYCTDMKTNNATSCIALCIRNESCLLTLMTEERCFHCNYGKVLTITRYDSNHYIGLKISFGLSTLVKNAIPGSVLPFISPDHSLNSFSYNNNNTCTIGKFELKKCENGWEMFRRGSIWQCLRVLYSNEQMTQAEGKQNCRNVSAQLSGLESRNETRFVAENAEVEMRADNTLRGKSDKNGWAVWIDGERRPGCTEQAVINSTAECQGVQGFNFTDTTLTAKLGYDWSENEPNGYLNNQSCVVMMLNTNSTDKRHRKLDDTSCIDTASFLKRGVLCGMLAK</sequence>
<dbReference type="PANTHER" id="PTHR47629">
    <property type="entry name" value="C-TYPE LECTIN-RELATED"/>
    <property type="match status" value="1"/>
</dbReference>
<protein>
    <submittedName>
        <fullName evidence="1">Uncharacterized protein</fullName>
    </submittedName>
</protein>
<keyword evidence="2" id="KW-1185">Reference proteome</keyword>
<dbReference type="Proteomes" id="UP000008281">
    <property type="component" value="Unassembled WGS sequence"/>
</dbReference>
<evidence type="ECO:0000313" key="2">
    <source>
        <dbReference type="Proteomes" id="UP000008281"/>
    </source>
</evidence>
<dbReference type="InterPro" id="IPR016187">
    <property type="entry name" value="CTDL_fold"/>
</dbReference>
<proteinExistence type="predicted"/>
<reference evidence="1" key="1">
    <citation type="submission" date="2007-07" db="EMBL/GenBank/DDBJ databases">
        <title>PCAP assembly of the Caenorhabditis remanei genome.</title>
        <authorList>
            <consortium name="The Caenorhabditis remanei Sequencing Consortium"/>
            <person name="Wilson R.K."/>
        </authorList>
    </citation>
    <scope>NUCLEOTIDE SEQUENCE [LARGE SCALE GENOMIC DNA]</scope>
    <source>
        <strain evidence="1">PB4641</strain>
    </source>
</reference>
<organism evidence="2">
    <name type="scientific">Caenorhabditis remanei</name>
    <name type="common">Caenorhabditis vulgaris</name>
    <dbReference type="NCBI Taxonomy" id="31234"/>
    <lineage>
        <taxon>Eukaryota</taxon>
        <taxon>Metazoa</taxon>
        <taxon>Ecdysozoa</taxon>
        <taxon>Nematoda</taxon>
        <taxon>Chromadorea</taxon>
        <taxon>Rhabditida</taxon>
        <taxon>Rhabditina</taxon>
        <taxon>Rhabditomorpha</taxon>
        <taxon>Rhabditoidea</taxon>
        <taxon>Rhabditidae</taxon>
        <taxon>Peloderinae</taxon>
        <taxon>Caenorhabditis</taxon>
    </lineage>
</organism>
<gene>
    <name evidence="1" type="ORF">CRE_06574</name>
</gene>
<dbReference type="Gene3D" id="3.10.100.10">
    <property type="entry name" value="Mannose-Binding Protein A, subunit A"/>
    <property type="match status" value="1"/>
</dbReference>
<dbReference type="SMART" id="SM00034">
    <property type="entry name" value="CLECT"/>
    <property type="match status" value="1"/>
</dbReference>
<dbReference type="AlphaFoldDB" id="E3M1L8"/>
<dbReference type="OMA" id="CENGWEM"/>
<dbReference type="SUPFAM" id="SSF56436">
    <property type="entry name" value="C-type lectin-like"/>
    <property type="match status" value="1"/>
</dbReference>
<dbReference type="STRING" id="31234.E3M1L8"/>
<dbReference type="InterPro" id="IPR016186">
    <property type="entry name" value="C-type_lectin-like/link_sf"/>
</dbReference>
<accession>E3M1L8</accession>
<name>E3M1L8_CAERE</name>